<comment type="caution">
    <text evidence="2">The sequence shown here is derived from an EMBL/GenBank/DDBJ whole genome shotgun (WGS) entry which is preliminary data.</text>
</comment>
<name>A0ABN2EMP1_9ACTN</name>
<dbReference type="Proteomes" id="UP001500064">
    <property type="component" value="Unassembled WGS sequence"/>
</dbReference>
<feature type="region of interest" description="Disordered" evidence="1">
    <location>
        <begin position="127"/>
        <end position="153"/>
    </location>
</feature>
<sequence length="153" mass="16869">MSKAKDARIYVRIADDLRNRILQGDLPAGAMGRGVRCPGITRLTHRRALCPIKLAKVSRKILHSGIRQHEQRPSAHAARLQPTSAYCTPQCLCKSDDAQPYARVRYSTHLRSEGACEFLTTGQTNRMQDGSVSAGRLHSINGGHAAGHHQRHS</sequence>
<keyword evidence="3" id="KW-1185">Reference proteome</keyword>
<gene>
    <name evidence="2" type="ORF">GCM10009733_003490</name>
</gene>
<evidence type="ECO:0000313" key="2">
    <source>
        <dbReference type="EMBL" id="GAA1610601.1"/>
    </source>
</evidence>
<evidence type="ECO:0000313" key="3">
    <source>
        <dbReference type="Proteomes" id="UP001500064"/>
    </source>
</evidence>
<evidence type="ECO:0008006" key="4">
    <source>
        <dbReference type="Google" id="ProtNLM"/>
    </source>
</evidence>
<reference evidence="2 3" key="1">
    <citation type="journal article" date="2019" name="Int. J. Syst. Evol. Microbiol.">
        <title>The Global Catalogue of Microorganisms (GCM) 10K type strain sequencing project: providing services to taxonomists for standard genome sequencing and annotation.</title>
        <authorList>
            <consortium name="The Broad Institute Genomics Platform"/>
            <consortium name="The Broad Institute Genome Sequencing Center for Infectious Disease"/>
            <person name="Wu L."/>
            <person name="Ma J."/>
        </authorList>
    </citation>
    <scope>NUCLEOTIDE SEQUENCE [LARGE SCALE GENOMIC DNA]</scope>
    <source>
        <strain evidence="2 3">JCM 13929</strain>
    </source>
</reference>
<dbReference type="RefSeq" id="WP_346101056.1">
    <property type="nucleotide sequence ID" value="NZ_BAAAMU010000001.1"/>
</dbReference>
<protein>
    <recommendedName>
        <fullName evidence="4">GntR family transcriptional regulator</fullName>
    </recommendedName>
</protein>
<evidence type="ECO:0000256" key="1">
    <source>
        <dbReference type="SAM" id="MobiDB-lite"/>
    </source>
</evidence>
<dbReference type="EMBL" id="BAAAMU010000001">
    <property type="protein sequence ID" value="GAA1610601.1"/>
    <property type="molecule type" value="Genomic_DNA"/>
</dbReference>
<accession>A0ABN2EMP1</accession>
<proteinExistence type="predicted"/>
<organism evidence="2 3">
    <name type="scientific">Nonomuraea maheshkhaliensis</name>
    <dbReference type="NCBI Taxonomy" id="419590"/>
    <lineage>
        <taxon>Bacteria</taxon>
        <taxon>Bacillati</taxon>
        <taxon>Actinomycetota</taxon>
        <taxon>Actinomycetes</taxon>
        <taxon>Streptosporangiales</taxon>
        <taxon>Streptosporangiaceae</taxon>
        <taxon>Nonomuraea</taxon>
    </lineage>
</organism>